<dbReference type="SUPFAM" id="SSF101898">
    <property type="entry name" value="NHL repeat"/>
    <property type="match status" value="1"/>
</dbReference>
<name>A0ABP9FAC5_9FLAO</name>
<protein>
    <recommendedName>
        <fullName evidence="6">Secretion system C-terminal sorting domain-containing protein</fullName>
    </recommendedName>
</protein>
<dbReference type="RefSeq" id="WP_345274327.1">
    <property type="nucleotide sequence ID" value="NZ_BAABJH010000006.1"/>
</dbReference>
<organism evidence="4 5">
    <name type="scientific">Flaviramulus aquimarinus</name>
    <dbReference type="NCBI Taxonomy" id="1170456"/>
    <lineage>
        <taxon>Bacteria</taxon>
        <taxon>Pseudomonadati</taxon>
        <taxon>Bacteroidota</taxon>
        <taxon>Flavobacteriia</taxon>
        <taxon>Flavobacteriales</taxon>
        <taxon>Flavobacteriaceae</taxon>
        <taxon>Flaviramulus</taxon>
    </lineage>
</organism>
<dbReference type="PANTHER" id="PTHR46388:SF2">
    <property type="entry name" value="NHL REPEAT-CONTAINING PROTEIN 2"/>
    <property type="match status" value="1"/>
</dbReference>
<feature type="domain" description="Teneurin NHL" evidence="3">
    <location>
        <begin position="146"/>
        <end position="197"/>
    </location>
</feature>
<feature type="domain" description="Teneurin NHL" evidence="3">
    <location>
        <begin position="202"/>
        <end position="253"/>
    </location>
</feature>
<feature type="domain" description="Teneurin NHL" evidence="3">
    <location>
        <begin position="35"/>
        <end position="85"/>
    </location>
</feature>
<dbReference type="InterPro" id="IPR011042">
    <property type="entry name" value="6-blade_b-propeller_TolB-like"/>
</dbReference>
<evidence type="ECO:0000256" key="1">
    <source>
        <dbReference type="ARBA" id="ARBA00022729"/>
    </source>
</evidence>
<dbReference type="EMBL" id="BAABJH010000006">
    <property type="protein sequence ID" value="GAA4897842.1"/>
    <property type="molecule type" value="Genomic_DNA"/>
</dbReference>
<dbReference type="NCBIfam" id="TIGR04183">
    <property type="entry name" value="Por_Secre_tail"/>
    <property type="match status" value="1"/>
</dbReference>
<dbReference type="SUPFAM" id="SSF63829">
    <property type="entry name" value="Calcium-dependent phosphotriesterase"/>
    <property type="match status" value="1"/>
</dbReference>
<dbReference type="Pfam" id="PF25021">
    <property type="entry name" value="TEN_NHL"/>
    <property type="match status" value="4"/>
</dbReference>
<proteinExistence type="predicted"/>
<evidence type="ECO:0000259" key="3">
    <source>
        <dbReference type="Pfam" id="PF25021"/>
    </source>
</evidence>
<dbReference type="InterPro" id="IPR026444">
    <property type="entry name" value="Secre_tail"/>
</dbReference>
<sequence length="445" mass="47718">MKQLYIFITATFFIFSTQSYSQNISTLYGTTAGYSGDGNLAINSQLNGPTDLVYDTNGNLFFIDAKNNVVRKIDTNGIISTIAGNGTQGYSGDGGLATSAQLNSPYGIAFDTNNNLFISEINNNVIRKIDTNGIISTIAGNGTQGYSGDGGLATSAQLNSPYGITFDTNNNLYIGERNNSVIRKIDTNGIISTIAGNGTQGYSGDGGLATSALLYGCRSVTFNDNGDLYISDGNNHAIRKIDTNGIITTVAGNGTQGYSGDDGLAINAQINFPRIVVFDNYDNFYFSESSSHIIRKVDNTGVITTVAGNGTSGYSGDGGLATSAQLNSPYGIILDSKDAGGNLIFSDNFNNVIRKIENLVIDNNILNIDEIIGVNSFKIFPNPSNDFIYISGLTERKNYCIYNTLGTEIKKGIISNQENIDIHNFTNGLYFLKFDNGNTIKFLKE</sequence>
<dbReference type="InterPro" id="IPR056822">
    <property type="entry name" value="TEN_NHL"/>
</dbReference>
<keyword evidence="1" id="KW-0732">Signal</keyword>
<accession>A0ABP9FAC5</accession>
<evidence type="ECO:0008006" key="6">
    <source>
        <dbReference type="Google" id="ProtNLM"/>
    </source>
</evidence>
<dbReference type="CDD" id="cd14953">
    <property type="entry name" value="NHL_like_1"/>
    <property type="match status" value="1"/>
</dbReference>
<dbReference type="Pfam" id="PF18962">
    <property type="entry name" value="Por_Secre_tail"/>
    <property type="match status" value="1"/>
</dbReference>
<gene>
    <name evidence="4" type="ORF">GCM10023311_23270</name>
</gene>
<evidence type="ECO:0000313" key="4">
    <source>
        <dbReference type="EMBL" id="GAA4897842.1"/>
    </source>
</evidence>
<keyword evidence="5" id="KW-1185">Reference proteome</keyword>
<dbReference type="Gene3D" id="2.40.10.500">
    <property type="match status" value="1"/>
</dbReference>
<comment type="caution">
    <text evidence="4">The sequence shown here is derived from an EMBL/GenBank/DDBJ whole genome shotgun (WGS) entry which is preliminary data.</text>
</comment>
<dbReference type="Gene3D" id="2.120.10.30">
    <property type="entry name" value="TolB, C-terminal domain"/>
    <property type="match status" value="3"/>
</dbReference>
<feature type="domain" description="Teneurin NHL" evidence="3">
    <location>
        <begin position="90"/>
        <end position="141"/>
    </location>
</feature>
<feature type="domain" description="Secretion system C-terminal sorting" evidence="2">
    <location>
        <begin position="379"/>
        <end position="439"/>
    </location>
</feature>
<dbReference type="Proteomes" id="UP001500433">
    <property type="component" value="Unassembled WGS sequence"/>
</dbReference>
<dbReference type="PANTHER" id="PTHR46388">
    <property type="entry name" value="NHL REPEAT-CONTAINING PROTEIN 2"/>
    <property type="match status" value="1"/>
</dbReference>
<evidence type="ECO:0000313" key="5">
    <source>
        <dbReference type="Proteomes" id="UP001500433"/>
    </source>
</evidence>
<evidence type="ECO:0000259" key="2">
    <source>
        <dbReference type="Pfam" id="PF18962"/>
    </source>
</evidence>
<reference evidence="5" key="1">
    <citation type="journal article" date="2019" name="Int. J. Syst. Evol. Microbiol.">
        <title>The Global Catalogue of Microorganisms (GCM) 10K type strain sequencing project: providing services to taxonomists for standard genome sequencing and annotation.</title>
        <authorList>
            <consortium name="The Broad Institute Genomics Platform"/>
            <consortium name="The Broad Institute Genome Sequencing Center for Infectious Disease"/>
            <person name="Wu L."/>
            <person name="Ma J."/>
        </authorList>
    </citation>
    <scope>NUCLEOTIDE SEQUENCE [LARGE SCALE GENOMIC DNA]</scope>
    <source>
        <strain evidence="5">JCM 18274</strain>
    </source>
</reference>